<proteinExistence type="predicted"/>
<sequence>MHPIHGACLQAASTFRARKISPAPLVLALLAAFAGSAQASCGSAFCSINTDWGVGTTGLAEGSSFDLRYEDIKQDQPRAGSRKVAVGEIPGHHDEVHTFNKNLVGTYNYTWASGWGVSAILPLVDRDHFHIHNHHGGAEVIPEQWKFRELGDVQVVGRYQQALSGSDAAPRTAGAFFGLKLPTGKTDVANDDGDIAERSLQPGSGTTDLILGAYYHQQIAATGAAWFAQARLQQPLNSHDNFKPGAQLGLDLGYAHPVTQRFSALVQLNTVFKKRDSGAEAEPEDSGGRFVYLSPGLSYKLGERFLAYAYYQLPLYQYVNGVQLTTSRAFVVGVSTHF</sequence>
<organism evidence="2 3">
    <name type="scientific">Ramlibacter monticola</name>
    <dbReference type="NCBI Taxonomy" id="1926872"/>
    <lineage>
        <taxon>Bacteria</taxon>
        <taxon>Pseudomonadati</taxon>
        <taxon>Pseudomonadota</taxon>
        <taxon>Betaproteobacteria</taxon>
        <taxon>Burkholderiales</taxon>
        <taxon>Comamonadaceae</taxon>
        <taxon>Ramlibacter</taxon>
    </lineage>
</organism>
<evidence type="ECO:0000256" key="1">
    <source>
        <dbReference type="SAM" id="SignalP"/>
    </source>
</evidence>
<evidence type="ECO:0008006" key="4">
    <source>
        <dbReference type="Google" id="ProtNLM"/>
    </source>
</evidence>
<gene>
    <name evidence="2" type="ORF">JJ685_05805</name>
</gene>
<keyword evidence="1" id="KW-0732">Signal</keyword>
<keyword evidence="3" id="KW-1185">Reference proteome</keyword>
<dbReference type="Proteomes" id="UP000599109">
    <property type="component" value="Unassembled WGS sequence"/>
</dbReference>
<evidence type="ECO:0000313" key="3">
    <source>
        <dbReference type="Proteomes" id="UP000599109"/>
    </source>
</evidence>
<feature type="chain" id="PRO_5036759769" description="Transporter" evidence="1">
    <location>
        <begin position="40"/>
        <end position="338"/>
    </location>
</feature>
<accession>A0A936YZ75</accession>
<dbReference type="RefSeq" id="WP_201673245.1">
    <property type="nucleotide sequence ID" value="NZ_JAEQNE010000001.1"/>
</dbReference>
<dbReference type="AlphaFoldDB" id="A0A936YZ75"/>
<evidence type="ECO:0000313" key="2">
    <source>
        <dbReference type="EMBL" id="MBL0390655.1"/>
    </source>
</evidence>
<dbReference type="InterPro" id="IPR025737">
    <property type="entry name" value="FApF"/>
</dbReference>
<dbReference type="EMBL" id="JAEQNE010000001">
    <property type="protein sequence ID" value="MBL0390655.1"/>
    <property type="molecule type" value="Genomic_DNA"/>
</dbReference>
<protein>
    <recommendedName>
        <fullName evidence="4">Transporter</fullName>
    </recommendedName>
</protein>
<reference evidence="2 3" key="1">
    <citation type="journal article" date="2017" name="Int. J. Syst. Evol. Microbiol.">
        <title>Ramlibacter monticola sp. nov., isolated from forest soil.</title>
        <authorList>
            <person name="Chaudhary D.K."/>
            <person name="Kim J."/>
        </authorList>
    </citation>
    <scope>NUCLEOTIDE SEQUENCE [LARGE SCALE GENOMIC DNA]</scope>
    <source>
        <strain evidence="2 3">KACC 19175</strain>
    </source>
</reference>
<dbReference type="Pfam" id="PF13557">
    <property type="entry name" value="Phenol_MetA_deg"/>
    <property type="match status" value="1"/>
</dbReference>
<feature type="signal peptide" evidence="1">
    <location>
        <begin position="1"/>
        <end position="39"/>
    </location>
</feature>
<name>A0A936YZ75_9BURK</name>
<comment type="caution">
    <text evidence="2">The sequence shown here is derived from an EMBL/GenBank/DDBJ whole genome shotgun (WGS) entry which is preliminary data.</text>
</comment>